<evidence type="ECO:0000256" key="1">
    <source>
        <dbReference type="ARBA" id="ARBA00022729"/>
    </source>
</evidence>
<gene>
    <name evidence="3" type="ORF">A11A3_14992</name>
</gene>
<organism evidence="3 4">
    <name type="scientific">Alcanivorax hongdengensis A-11-3</name>
    <dbReference type="NCBI Taxonomy" id="1177179"/>
    <lineage>
        <taxon>Bacteria</taxon>
        <taxon>Pseudomonadati</taxon>
        <taxon>Pseudomonadota</taxon>
        <taxon>Gammaproteobacteria</taxon>
        <taxon>Oceanospirillales</taxon>
        <taxon>Alcanivoracaceae</taxon>
        <taxon>Alcanivorax</taxon>
    </lineage>
</organism>
<dbReference type="AlphaFoldDB" id="L0W894"/>
<protein>
    <recommendedName>
        <fullName evidence="5">Tat pathway signal sequence domain-containing protein</fullName>
    </recommendedName>
</protein>
<keyword evidence="1 2" id="KW-0732">Signal</keyword>
<dbReference type="PATRIC" id="fig|1177179.3.peg.2950"/>
<dbReference type="InterPro" id="IPR006311">
    <property type="entry name" value="TAT_signal"/>
</dbReference>
<dbReference type="PROSITE" id="PS51257">
    <property type="entry name" value="PROKAR_LIPOPROTEIN"/>
    <property type="match status" value="1"/>
</dbReference>
<keyword evidence="4" id="KW-1185">Reference proteome</keyword>
<dbReference type="STRING" id="1177179.A11A3_14992"/>
<name>L0W894_9GAMM</name>
<dbReference type="Proteomes" id="UP000010164">
    <property type="component" value="Unassembled WGS sequence"/>
</dbReference>
<evidence type="ECO:0000313" key="3">
    <source>
        <dbReference type="EMBL" id="EKF73189.1"/>
    </source>
</evidence>
<reference evidence="3 4" key="1">
    <citation type="journal article" date="2012" name="J. Bacteriol.">
        <title>Genome Sequence of the Alkane-Degrading Bacterium Alcanivorax hongdengensis Type Strain A-11-3.</title>
        <authorList>
            <person name="Lai Q."/>
            <person name="Shao Z."/>
        </authorList>
    </citation>
    <scope>NUCLEOTIDE SEQUENCE [LARGE SCALE GENOMIC DNA]</scope>
    <source>
        <strain evidence="3 4">A-11-3</strain>
    </source>
</reference>
<dbReference type="PROSITE" id="PS51318">
    <property type="entry name" value="TAT"/>
    <property type="match status" value="1"/>
</dbReference>
<accession>L0W894</accession>
<feature type="chain" id="PRO_5003947750" description="Tat pathway signal sequence domain-containing protein" evidence="2">
    <location>
        <begin position="29"/>
        <end position="178"/>
    </location>
</feature>
<evidence type="ECO:0000313" key="4">
    <source>
        <dbReference type="Proteomes" id="UP000010164"/>
    </source>
</evidence>
<dbReference type="NCBIfam" id="TIGR01409">
    <property type="entry name" value="TAT_signal_seq"/>
    <property type="match status" value="1"/>
</dbReference>
<dbReference type="EMBL" id="AMRJ01000032">
    <property type="protein sequence ID" value="EKF73189.1"/>
    <property type="molecule type" value="Genomic_DNA"/>
</dbReference>
<proteinExistence type="predicted"/>
<evidence type="ECO:0000256" key="2">
    <source>
        <dbReference type="SAM" id="SignalP"/>
    </source>
</evidence>
<dbReference type="InterPro" id="IPR019546">
    <property type="entry name" value="TAT_signal_bac_arc"/>
</dbReference>
<sequence length="178" mass="19024">MDQGLNRRGFLKLSAAGSALLATGSGLALLTGCSSNDGPAQGYRYLRSQDLDLLRPLARAVLGPAIAAVPDASADSALHAFENLLDGAMPGTRAALFQVFDLMQLAPARWYITGTWAHFADQSETELAQTLAHWSASDRSLSRMAFKGLTQPLFMAWYVEPDAARTTGYPGPPQKIVA</sequence>
<comment type="caution">
    <text evidence="3">The sequence shown here is derived from an EMBL/GenBank/DDBJ whole genome shotgun (WGS) entry which is preliminary data.</text>
</comment>
<dbReference type="eggNOG" id="ENOG5033466">
    <property type="taxonomic scope" value="Bacteria"/>
</dbReference>
<feature type="signal peptide" evidence="2">
    <location>
        <begin position="1"/>
        <end position="28"/>
    </location>
</feature>
<dbReference type="RefSeq" id="WP_008930168.1">
    <property type="nucleotide sequence ID" value="NZ_AMRJ01000032.1"/>
</dbReference>
<dbReference type="OrthoDB" id="6398409at2"/>
<evidence type="ECO:0008006" key="5">
    <source>
        <dbReference type="Google" id="ProtNLM"/>
    </source>
</evidence>